<evidence type="ECO:0000256" key="6">
    <source>
        <dbReference type="ARBA" id="ARBA00022917"/>
    </source>
</evidence>
<evidence type="ECO:0000256" key="3">
    <source>
        <dbReference type="ARBA" id="ARBA00022598"/>
    </source>
</evidence>
<protein>
    <recommendedName>
        <fullName evidence="2">glycine--tRNA ligase</fullName>
        <ecNumber evidence="2">6.1.1.14</ecNumber>
    </recommendedName>
</protein>
<evidence type="ECO:0000313" key="10">
    <source>
        <dbReference type="Proteomes" id="UP001141806"/>
    </source>
</evidence>
<dbReference type="GO" id="GO:0005739">
    <property type="term" value="C:mitochondrion"/>
    <property type="evidence" value="ECO:0007669"/>
    <property type="project" value="TreeGrafter"/>
</dbReference>
<dbReference type="PRINTS" id="PR01044">
    <property type="entry name" value="TRNASYNTHGA"/>
</dbReference>
<reference evidence="9" key="1">
    <citation type="journal article" date="2023" name="Plant J.">
        <title>The genome of the king protea, Protea cynaroides.</title>
        <authorList>
            <person name="Chang J."/>
            <person name="Duong T.A."/>
            <person name="Schoeman C."/>
            <person name="Ma X."/>
            <person name="Roodt D."/>
            <person name="Barker N."/>
            <person name="Li Z."/>
            <person name="Van de Peer Y."/>
            <person name="Mizrachi E."/>
        </authorList>
    </citation>
    <scope>NUCLEOTIDE SEQUENCE</scope>
    <source>
        <tissue evidence="9">Young leaves</tissue>
    </source>
</reference>
<evidence type="ECO:0000256" key="7">
    <source>
        <dbReference type="ARBA" id="ARBA00023146"/>
    </source>
</evidence>
<evidence type="ECO:0000256" key="5">
    <source>
        <dbReference type="ARBA" id="ARBA00022840"/>
    </source>
</evidence>
<evidence type="ECO:0000256" key="2">
    <source>
        <dbReference type="ARBA" id="ARBA00012829"/>
    </source>
</evidence>
<dbReference type="InterPro" id="IPR002310">
    <property type="entry name" value="Gly-tRNA_ligase_asu"/>
</dbReference>
<dbReference type="EMBL" id="JAMYWD010000012">
    <property type="protein sequence ID" value="KAJ4951251.1"/>
    <property type="molecule type" value="Genomic_DNA"/>
</dbReference>
<keyword evidence="5" id="KW-0067">ATP-binding</keyword>
<keyword evidence="7" id="KW-0030">Aminoacyl-tRNA synthetase</keyword>
<dbReference type="Pfam" id="PF02092">
    <property type="entry name" value="tRNA_synt_2f"/>
    <property type="match status" value="1"/>
</dbReference>
<dbReference type="SUPFAM" id="SSF55681">
    <property type="entry name" value="Class II aaRS and biotin synthetases"/>
    <property type="match status" value="1"/>
</dbReference>
<keyword evidence="10" id="KW-1185">Reference proteome</keyword>
<organism evidence="9 10">
    <name type="scientific">Protea cynaroides</name>
    <dbReference type="NCBI Taxonomy" id="273540"/>
    <lineage>
        <taxon>Eukaryota</taxon>
        <taxon>Viridiplantae</taxon>
        <taxon>Streptophyta</taxon>
        <taxon>Embryophyta</taxon>
        <taxon>Tracheophyta</taxon>
        <taxon>Spermatophyta</taxon>
        <taxon>Magnoliopsida</taxon>
        <taxon>Proteales</taxon>
        <taxon>Proteaceae</taxon>
        <taxon>Protea</taxon>
    </lineage>
</organism>
<dbReference type="Gene3D" id="3.30.930.10">
    <property type="entry name" value="Bira Bifunctional Protein, Domain 2"/>
    <property type="match status" value="1"/>
</dbReference>
<dbReference type="GO" id="GO:0005524">
    <property type="term" value="F:ATP binding"/>
    <property type="evidence" value="ECO:0007669"/>
    <property type="project" value="UniProtKB-KW"/>
</dbReference>
<keyword evidence="6" id="KW-0648">Protein biosynthesis</keyword>
<dbReference type="PANTHER" id="PTHR30075">
    <property type="entry name" value="GLYCYL-TRNA SYNTHETASE"/>
    <property type="match status" value="1"/>
</dbReference>
<dbReference type="Proteomes" id="UP001141806">
    <property type="component" value="Unassembled WGS sequence"/>
</dbReference>
<evidence type="ECO:0000256" key="1">
    <source>
        <dbReference type="ARBA" id="ARBA00008226"/>
    </source>
</evidence>
<keyword evidence="4" id="KW-0547">Nucleotide-binding</keyword>
<dbReference type="AlphaFoldDB" id="A0A9Q0GQH9"/>
<dbReference type="PANTHER" id="PTHR30075:SF2">
    <property type="entry name" value="GLYCINE--TRNA LIGASE, CHLOROPLASTIC_MITOCHONDRIAL 2"/>
    <property type="match status" value="1"/>
</dbReference>
<dbReference type="GO" id="GO:0006426">
    <property type="term" value="P:glycyl-tRNA aminoacylation"/>
    <property type="evidence" value="ECO:0007669"/>
    <property type="project" value="InterPro"/>
</dbReference>
<comment type="similarity">
    <text evidence="1">Belongs to the class-II aminoacyl-tRNA synthetase family.</text>
</comment>
<dbReference type="Pfam" id="PF02091">
    <property type="entry name" value="tRNA-synt_2e"/>
    <property type="match status" value="1"/>
</dbReference>
<dbReference type="InterPro" id="IPR006194">
    <property type="entry name" value="Gly-tRNA-synth_heterodimer"/>
</dbReference>
<accession>A0A9Q0GQH9</accession>
<proteinExistence type="inferred from homology"/>
<evidence type="ECO:0000256" key="4">
    <source>
        <dbReference type="ARBA" id="ARBA00022741"/>
    </source>
</evidence>
<evidence type="ECO:0000313" key="9">
    <source>
        <dbReference type="EMBL" id="KAJ4951251.1"/>
    </source>
</evidence>
<dbReference type="InterPro" id="IPR015944">
    <property type="entry name" value="Gly-tRNA-synth_bsu"/>
</dbReference>
<name>A0A9Q0GQH9_9MAGN</name>
<comment type="catalytic activity">
    <reaction evidence="8">
        <text>tRNA(Gly) + glycine + ATP = glycyl-tRNA(Gly) + AMP + diphosphate</text>
        <dbReference type="Rhea" id="RHEA:16013"/>
        <dbReference type="Rhea" id="RHEA-COMP:9664"/>
        <dbReference type="Rhea" id="RHEA-COMP:9683"/>
        <dbReference type="ChEBI" id="CHEBI:30616"/>
        <dbReference type="ChEBI" id="CHEBI:33019"/>
        <dbReference type="ChEBI" id="CHEBI:57305"/>
        <dbReference type="ChEBI" id="CHEBI:78442"/>
        <dbReference type="ChEBI" id="CHEBI:78522"/>
        <dbReference type="ChEBI" id="CHEBI:456215"/>
        <dbReference type="EC" id="6.1.1.14"/>
    </reaction>
</comment>
<sequence>MDGMEKITQFIYFQQAGSLQLLPITMEITYGLECILMLLQGVDHFKKIQNAEGRELFLENDLASQCVQLWKRSFSTECKATIKGDAKVFVLEIGIEEMPPQDDVDASQQLKNLIIELVEKQRLSHDEVFACGTLRRLVIQILYWFLSTGFVLSSWRMKLRFGDLQFPRHFIRHQGNPTKAAEGFCHRYVVPVESLYNKADGHV</sequence>
<dbReference type="GO" id="GO:0009570">
    <property type="term" value="C:chloroplast stroma"/>
    <property type="evidence" value="ECO:0007669"/>
    <property type="project" value="TreeGrafter"/>
</dbReference>
<dbReference type="OrthoDB" id="775451at2759"/>
<comment type="caution">
    <text evidence="9">The sequence shown here is derived from an EMBL/GenBank/DDBJ whole genome shotgun (WGS) entry which is preliminary data.</text>
</comment>
<dbReference type="InterPro" id="IPR045864">
    <property type="entry name" value="aa-tRNA-synth_II/BPL/LPL"/>
</dbReference>
<dbReference type="EC" id="6.1.1.14" evidence="2"/>
<dbReference type="GO" id="GO:0004820">
    <property type="term" value="F:glycine-tRNA ligase activity"/>
    <property type="evidence" value="ECO:0007669"/>
    <property type="project" value="UniProtKB-EC"/>
</dbReference>
<gene>
    <name evidence="9" type="ORF">NE237_028083</name>
</gene>
<keyword evidence="3" id="KW-0436">Ligase</keyword>
<evidence type="ECO:0000256" key="8">
    <source>
        <dbReference type="ARBA" id="ARBA00047937"/>
    </source>
</evidence>